<dbReference type="InterPro" id="IPR032675">
    <property type="entry name" value="LRR_dom_sf"/>
</dbReference>
<dbReference type="GO" id="GO:0051707">
    <property type="term" value="P:response to other organism"/>
    <property type="evidence" value="ECO:0007669"/>
    <property type="project" value="UniProtKB-ARBA"/>
</dbReference>
<evidence type="ECO:0000256" key="3">
    <source>
        <dbReference type="ARBA" id="ARBA00022737"/>
    </source>
</evidence>
<evidence type="ECO:0000313" key="11">
    <source>
        <dbReference type="Proteomes" id="UP001497457"/>
    </source>
</evidence>
<reference evidence="10 11" key="2">
    <citation type="submission" date="2024-10" db="EMBL/GenBank/DDBJ databases">
        <authorList>
            <person name="Ryan C."/>
        </authorList>
    </citation>
    <scope>NUCLEOTIDE SEQUENCE [LARGE SCALE GENOMIC DNA]</scope>
</reference>
<dbReference type="Gene3D" id="1.10.8.430">
    <property type="entry name" value="Helical domain of apoptotic protease-activating factors"/>
    <property type="match status" value="1"/>
</dbReference>
<dbReference type="Gene3D" id="1.20.5.4130">
    <property type="match status" value="1"/>
</dbReference>
<feature type="domain" description="NB-ARC" evidence="7">
    <location>
        <begin position="175"/>
        <end position="345"/>
    </location>
</feature>
<dbReference type="GO" id="GO:0005524">
    <property type="term" value="F:ATP binding"/>
    <property type="evidence" value="ECO:0007669"/>
    <property type="project" value="UniProtKB-KW"/>
</dbReference>
<keyword evidence="3" id="KW-0677">Repeat</keyword>
<dbReference type="Pfam" id="PF25019">
    <property type="entry name" value="LRR_R13L1-DRL21"/>
    <property type="match status" value="1"/>
</dbReference>
<dbReference type="SUPFAM" id="SSF52540">
    <property type="entry name" value="P-loop containing nucleoside triphosphate hydrolases"/>
    <property type="match status" value="1"/>
</dbReference>
<dbReference type="EMBL" id="OZ075118">
    <property type="protein sequence ID" value="CAL5090933.1"/>
    <property type="molecule type" value="Genomic_DNA"/>
</dbReference>
<feature type="domain" description="R13L1/DRL21-like LRR repeat region" evidence="9">
    <location>
        <begin position="475"/>
        <end position="617"/>
    </location>
</feature>
<evidence type="ECO:0000313" key="10">
    <source>
        <dbReference type="EMBL" id="CAL5090933.1"/>
    </source>
</evidence>
<keyword evidence="6" id="KW-0067">ATP-binding</keyword>
<dbReference type="Pfam" id="PF00931">
    <property type="entry name" value="NB-ARC"/>
    <property type="match status" value="1"/>
</dbReference>
<dbReference type="GO" id="GO:0006952">
    <property type="term" value="P:defense response"/>
    <property type="evidence" value="ECO:0007669"/>
    <property type="project" value="UniProtKB-KW"/>
</dbReference>
<protein>
    <submittedName>
        <fullName evidence="10">Uncharacterized protein</fullName>
    </submittedName>
</protein>
<proteinExistence type="inferred from homology"/>
<evidence type="ECO:0000256" key="6">
    <source>
        <dbReference type="ARBA" id="ARBA00022840"/>
    </source>
</evidence>
<dbReference type="PANTHER" id="PTHR36766:SF56">
    <property type="match status" value="1"/>
</dbReference>
<evidence type="ECO:0000259" key="7">
    <source>
        <dbReference type="Pfam" id="PF00931"/>
    </source>
</evidence>
<reference evidence="11" key="1">
    <citation type="submission" date="2024-06" db="EMBL/GenBank/DDBJ databases">
        <authorList>
            <person name="Ryan C."/>
        </authorList>
    </citation>
    <scope>NUCLEOTIDE SEQUENCE [LARGE SCALE GENOMIC DNA]</scope>
</reference>
<evidence type="ECO:0000256" key="1">
    <source>
        <dbReference type="ARBA" id="ARBA00008894"/>
    </source>
</evidence>
<gene>
    <name evidence="10" type="ORF">URODEC1_LOCUS114099</name>
</gene>
<dbReference type="PANTHER" id="PTHR36766">
    <property type="entry name" value="PLANT BROAD-SPECTRUM MILDEW RESISTANCE PROTEIN RPW8"/>
    <property type="match status" value="1"/>
</dbReference>
<keyword evidence="11" id="KW-1185">Reference proteome</keyword>
<keyword evidence="5" id="KW-0611">Plant defense</keyword>
<evidence type="ECO:0000259" key="9">
    <source>
        <dbReference type="Pfam" id="PF25019"/>
    </source>
</evidence>
<organism evidence="10 11">
    <name type="scientific">Urochloa decumbens</name>
    <dbReference type="NCBI Taxonomy" id="240449"/>
    <lineage>
        <taxon>Eukaryota</taxon>
        <taxon>Viridiplantae</taxon>
        <taxon>Streptophyta</taxon>
        <taxon>Embryophyta</taxon>
        <taxon>Tracheophyta</taxon>
        <taxon>Spermatophyta</taxon>
        <taxon>Magnoliopsida</taxon>
        <taxon>Liliopsida</taxon>
        <taxon>Poales</taxon>
        <taxon>Poaceae</taxon>
        <taxon>PACMAD clade</taxon>
        <taxon>Panicoideae</taxon>
        <taxon>Panicodae</taxon>
        <taxon>Paniceae</taxon>
        <taxon>Melinidinae</taxon>
        <taxon>Urochloa</taxon>
    </lineage>
</organism>
<dbReference type="InterPro" id="IPR002182">
    <property type="entry name" value="NB-ARC"/>
</dbReference>
<dbReference type="Pfam" id="PF18052">
    <property type="entry name" value="Rx_N"/>
    <property type="match status" value="1"/>
</dbReference>
<accession>A0ABC9GD15</accession>
<feature type="domain" description="Disease resistance N-terminal" evidence="8">
    <location>
        <begin position="10"/>
        <end position="93"/>
    </location>
</feature>
<keyword evidence="4" id="KW-0547">Nucleotide-binding</keyword>
<comment type="similarity">
    <text evidence="1">Belongs to the disease resistance NB-LRR family.</text>
</comment>
<evidence type="ECO:0000259" key="8">
    <source>
        <dbReference type="Pfam" id="PF18052"/>
    </source>
</evidence>
<dbReference type="SUPFAM" id="SSF52047">
    <property type="entry name" value="RNI-like"/>
    <property type="match status" value="1"/>
</dbReference>
<evidence type="ECO:0000256" key="4">
    <source>
        <dbReference type="ARBA" id="ARBA00022741"/>
    </source>
</evidence>
<dbReference type="InterPro" id="IPR041118">
    <property type="entry name" value="Rx_N"/>
</dbReference>
<sequence length="677" mass="76875">MDVAVASGILKIVGNKLVPLLIKNYSNIVGAEKDLQDLHDQVMEINNWLERVGDKAVENESSFNWLKELKGIAYEVDDIVDEFQLKAEKHDTCGDRGIVSKYVYTKPKSIMFQFKASIKINAIKKKFAAIVKQRNNFSSIINSLSAGHLFPRVNMTIGEMPLLPNIDAESVIGRDKEKRELISKLVEMEDQKIINKLSIIGLGGSGKTSLAKLVFNDSVIEKHFDVKLWVHVSHEFDFENLVGKLFEAISGEKCEQYPFQKMSKTISDKLTGKRYLLVLDNIWIEDKIKWGQFMVYLKSLENDIPGSGILLTTRDRNVADVVGSTYQFNLPFLSMDDSWKLFQQSLSMPAEVLELEFVEVGKQIVKKCGGVPLAIKVLAGILHDKKYIEQWKDMRDRNLLDAEGEECRLVELSQGTSNLKKLQVLNLRSCKNLVLLPEGISMLKKLQVLNLDRCEKLVELPEGIGNLEKLQFARISELGNVPRIGRKLSIRGISHVMDPNDAHMACLKQKTKLQRLDLNWMGTDKEKVNTKFDLLIPTLEQDVLDGLEPPPQIKELGIHWYLGRQCARWMQNQAGGRVQRLAHFPFLRVMKLHFCRNLKHLRDLVELPCLEELELRDLLSLESISGGPFPSLVKLKMHELPRLGEVVCMVAEGTMPNDGENGEARCNFTPPLILVRE</sequence>
<name>A0ABC9GD15_9POAL</name>
<dbReference type="Gene3D" id="3.80.10.10">
    <property type="entry name" value="Ribonuclease Inhibitor"/>
    <property type="match status" value="2"/>
</dbReference>
<evidence type="ECO:0000256" key="5">
    <source>
        <dbReference type="ARBA" id="ARBA00022821"/>
    </source>
</evidence>
<dbReference type="Gene3D" id="3.40.50.300">
    <property type="entry name" value="P-loop containing nucleotide triphosphate hydrolases"/>
    <property type="match status" value="1"/>
</dbReference>
<dbReference type="AlphaFoldDB" id="A0ABC9GD15"/>
<dbReference type="InterPro" id="IPR042197">
    <property type="entry name" value="Apaf_helical"/>
</dbReference>
<keyword evidence="2" id="KW-0433">Leucine-rich repeat</keyword>
<dbReference type="InterPro" id="IPR056789">
    <property type="entry name" value="LRR_R13L1-DRL21"/>
</dbReference>
<evidence type="ECO:0000256" key="2">
    <source>
        <dbReference type="ARBA" id="ARBA00022614"/>
    </source>
</evidence>
<dbReference type="InterPro" id="IPR027417">
    <property type="entry name" value="P-loop_NTPase"/>
</dbReference>
<dbReference type="Proteomes" id="UP001497457">
    <property type="component" value="Chromosome 8b"/>
</dbReference>
<dbReference type="PRINTS" id="PR00364">
    <property type="entry name" value="DISEASERSIST"/>
</dbReference>